<feature type="non-terminal residue" evidence="1">
    <location>
        <position position="1"/>
    </location>
</feature>
<dbReference type="AlphaFoldDB" id="A0A3R7GNJ5"/>
<dbReference type="Proteomes" id="UP000284657">
    <property type="component" value="Unassembled WGS sequence"/>
</dbReference>
<evidence type="ECO:0000313" key="2">
    <source>
        <dbReference type="Proteomes" id="UP000284657"/>
    </source>
</evidence>
<evidence type="ECO:0000313" key="1">
    <source>
        <dbReference type="EMBL" id="RLN64507.1"/>
    </source>
</evidence>
<protein>
    <submittedName>
        <fullName evidence="1">Uncharacterized protein</fullName>
    </submittedName>
</protein>
<name>A0A3R7GNJ5_9STRA</name>
<organism evidence="1 2">
    <name type="scientific">Phytophthora kernoviae</name>
    <dbReference type="NCBI Taxonomy" id="325452"/>
    <lineage>
        <taxon>Eukaryota</taxon>
        <taxon>Sar</taxon>
        <taxon>Stramenopiles</taxon>
        <taxon>Oomycota</taxon>
        <taxon>Peronosporomycetes</taxon>
        <taxon>Peronosporales</taxon>
        <taxon>Peronosporaceae</taxon>
        <taxon>Phytophthora</taxon>
    </lineage>
</organism>
<accession>A0A3R7GNJ5</accession>
<comment type="caution">
    <text evidence="1">The sequence shown here is derived from an EMBL/GenBank/DDBJ whole genome shotgun (WGS) entry which is preliminary data.</text>
</comment>
<reference evidence="1 2" key="1">
    <citation type="submission" date="2018-07" db="EMBL/GenBank/DDBJ databases">
        <title>Genome sequencing of oomycete isolates from Chile give support for New Zealand origin for Phytophthora kernoviae and make available the first Nothophytophthora sp. genome.</title>
        <authorList>
            <person name="Studholme D.J."/>
            <person name="Sanfuentes E."/>
            <person name="Panda P."/>
            <person name="Hill R."/>
            <person name="Sambles C."/>
            <person name="Grant M."/>
            <person name="Williams N.M."/>
            <person name="Mcdougal R.L."/>
        </authorList>
    </citation>
    <scope>NUCLEOTIDE SEQUENCE [LARGE SCALE GENOMIC DNA]</scope>
    <source>
        <strain evidence="1">Chile7</strain>
    </source>
</reference>
<sequence>IGREPEHQAKDIVLKRNDDALGLGDTVLVVQGIAHDQWIFFWLETVAVPNGT</sequence>
<gene>
    <name evidence="1" type="ORF">BBJ29_001079</name>
</gene>
<proteinExistence type="predicted"/>
<dbReference type="EMBL" id="MBAD02000661">
    <property type="protein sequence ID" value="RLN64507.1"/>
    <property type="molecule type" value="Genomic_DNA"/>
</dbReference>